<dbReference type="AlphaFoldDB" id="A0AAD5NVH6"/>
<dbReference type="Gene3D" id="1.25.40.20">
    <property type="entry name" value="Ankyrin repeat-containing domain"/>
    <property type="match status" value="1"/>
</dbReference>
<comment type="caution">
    <text evidence="2">The sequence shown here is derived from an EMBL/GenBank/DDBJ whole genome shotgun (WGS) entry which is preliminary data.</text>
</comment>
<reference evidence="2" key="2">
    <citation type="submission" date="2023-02" db="EMBL/GenBank/DDBJ databases">
        <authorList>
            <person name="Swenson N.G."/>
            <person name="Wegrzyn J.L."/>
            <person name="Mcevoy S.L."/>
        </authorList>
    </citation>
    <scope>NUCLEOTIDE SEQUENCE</scope>
    <source>
        <strain evidence="2">91603</strain>
        <tissue evidence="2">Leaf</tissue>
    </source>
</reference>
<dbReference type="InterPro" id="IPR002110">
    <property type="entry name" value="Ankyrin_rpt"/>
</dbReference>
<gene>
    <name evidence="2" type="ORF">LWI28_001994</name>
</gene>
<evidence type="ECO:0000313" key="2">
    <source>
        <dbReference type="EMBL" id="KAI9184875.1"/>
    </source>
</evidence>
<dbReference type="EMBL" id="JAJSOW010000100">
    <property type="protein sequence ID" value="KAI9184875.1"/>
    <property type="molecule type" value="Genomic_DNA"/>
</dbReference>
<dbReference type="InterPro" id="IPR036770">
    <property type="entry name" value="Ankyrin_rpt-contain_sf"/>
</dbReference>
<evidence type="ECO:0000313" key="3">
    <source>
        <dbReference type="Proteomes" id="UP001064489"/>
    </source>
</evidence>
<feature type="compositionally biased region" description="Polar residues" evidence="1">
    <location>
        <begin position="216"/>
        <end position="234"/>
    </location>
</feature>
<keyword evidence="3" id="KW-1185">Reference proteome</keyword>
<sequence length="234" mass="26212">MEASSSNPQIDSLDDVLPKLTEDRMKSSKVNLGFYRPLIRAIQENNVKAQKDFLYENPNAMKSEIDEFGNTVFHLIVDRRSSNSETVNLLKELLSKVLVESPKTLEILNVANMTALDIAASAGYTEAVKVFVSNYKHLFSKAEEALHLAALWGQKEAVRYLLSVTEEFALESGAHLLKLLIESNLHDIPVKDDQDHVDWRTRHSGDEDGDLEMQNDKSSTNSSEKSQIAATFGM</sequence>
<dbReference type="Pfam" id="PF12796">
    <property type="entry name" value="Ank_2"/>
    <property type="match status" value="1"/>
</dbReference>
<dbReference type="SMART" id="SM00248">
    <property type="entry name" value="ANK"/>
    <property type="match status" value="3"/>
</dbReference>
<organism evidence="2 3">
    <name type="scientific">Acer negundo</name>
    <name type="common">Box elder</name>
    <dbReference type="NCBI Taxonomy" id="4023"/>
    <lineage>
        <taxon>Eukaryota</taxon>
        <taxon>Viridiplantae</taxon>
        <taxon>Streptophyta</taxon>
        <taxon>Embryophyta</taxon>
        <taxon>Tracheophyta</taxon>
        <taxon>Spermatophyta</taxon>
        <taxon>Magnoliopsida</taxon>
        <taxon>eudicotyledons</taxon>
        <taxon>Gunneridae</taxon>
        <taxon>Pentapetalae</taxon>
        <taxon>rosids</taxon>
        <taxon>malvids</taxon>
        <taxon>Sapindales</taxon>
        <taxon>Sapindaceae</taxon>
        <taxon>Hippocastanoideae</taxon>
        <taxon>Acereae</taxon>
        <taxon>Acer</taxon>
    </lineage>
</organism>
<dbReference type="PANTHER" id="PTHR47303">
    <property type="match status" value="1"/>
</dbReference>
<dbReference type="SUPFAM" id="SSF48403">
    <property type="entry name" value="Ankyrin repeat"/>
    <property type="match status" value="1"/>
</dbReference>
<proteinExistence type="predicted"/>
<name>A0AAD5NVH6_ACENE</name>
<dbReference type="Proteomes" id="UP001064489">
    <property type="component" value="Chromosome 3"/>
</dbReference>
<protein>
    <submittedName>
        <fullName evidence="2">Uncharacterized protein</fullName>
    </submittedName>
</protein>
<dbReference type="PANTHER" id="PTHR47303:SF1">
    <property type="entry name" value="NF-KAPPA-B INHIBITOR BETA"/>
    <property type="match status" value="1"/>
</dbReference>
<reference evidence="2" key="1">
    <citation type="journal article" date="2022" name="Plant J.">
        <title>Strategies of tolerance reflected in two North American maple genomes.</title>
        <authorList>
            <person name="McEvoy S.L."/>
            <person name="Sezen U.U."/>
            <person name="Trouern-Trend A."/>
            <person name="McMahon S.M."/>
            <person name="Schaberg P.G."/>
            <person name="Yang J."/>
            <person name="Wegrzyn J.L."/>
            <person name="Swenson N.G."/>
        </authorList>
    </citation>
    <scope>NUCLEOTIDE SEQUENCE</scope>
    <source>
        <strain evidence="2">91603</strain>
    </source>
</reference>
<accession>A0AAD5NVH6</accession>
<evidence type="ECO:0000256" key="1">
    <source>
        <dbReference type="SAM" id="MobiDB-lite"/>
    </source>
</evidence>
<feature type="region of interest" description="Disordered" evidence="1">
    <location>
        <begin position="198"/>
        <end position="234"/>
    </location>
</feature>